<name>A0A9X3I8E9_9SPHI</name>
<dbReference type="Proteomes" id="UP001142592">
    <property type="component" value="Unassembled WGS sequence"/>
</dbReference>
<organism evidence="1 2">
    <name type="scientific">Pedobacter agri</name>
    <dbReference type="NCBI Taxonomy" id="454586"/>
    <lineage>
        <taxon>Bacteria</taxon>
        <taxon>Pseudomonadati</taxon>
        <taxon>Bacteroidota</taxon>
        <taxon>Sphingobacteriia</taxon>
        <taxon>Sphingobacteriales</taxon>
        <taxon>Sphingobacteriaceae</taxon>
        <taxon>Pedobacter</taxon>
    </lineage>
</organism>
<evidence type="ECO:0000313" key="1">
    <source>
        <dbReference type="EMBL" id="MCX3263909.1"/>
    </source>
</evidence>
<accession>A0A9X3I8E9</accession>
<protein>
    <submittedName>
        <fullName evidence="1">Uncharacterized protein</fullName>
    </submittedName>
</protein>
<sequence length="114" mass="13043">MVLRKYKYSIVAAFMLIFSAKMIISGAPVFCTSIDKEIMNAVIMQIELEHEGGKDAAKDIAKFSDFKLLELNHPILSYEFSSSHFILKSSFIEHFKRYVDPYHPTVPTPPPNFI</sequence>
<proteinExistence type="predicted"/>
<evidence type="ECO:0000313" key="2">
    <source>
        <dbReference type="Proteomes" id="UP001142592"/>
    </source>
</evidence>
<keyword evidence="2" id="KW-1185">Reference proteome</keyword>
<gene>
    <name evidence="1" type="ORF">OQZ29_04085</name>
</gene>
<dbReference type="EMBL" id="JAPJUH010000001">
    <property type="protein sequence ID" value="MCX3263909.1"/>
    <property type="molecule type" value="Genomic_DNA"/>
</dbReference>
<dbReference type="RefSeq" id="WP_010601920.1">
    <property type="nucleotide sequence ID" value="NZ_JAPJUH010000001.1"/>
</dbReference>
<dbReference type="AlphaFoldDB" id="A0A9X3I8E9"/>
<reference evidence="1" key="1">
    <citation type="submission" date="2022-11" db="EMBL/GenBank/DDBJ databases">
        <authorList>
            <person name="Graham C."/>
            <person name="Newman J.D."/>
        </authorList>
    </citation>
    <scope>NUCLEOTIDE SEQUENCE</scope>
    <source>
        <strain evidence="1">DSM 19486</strain>
    </source>
</reference>
<comment type="caution">
    <text evidence="1">The sequence shown here is derived from an EMBL/GenBank/DDBJ whole genome shotgun (WGS) entry which is preliminary data.</text>
</comment>